<evidence type="ECO:0000259" key="1">
    <source>
        <dbReference type="Pfam" id="PF06985"/>
    </source>
</evidence>
<name>X0M0H3_FUSOX</name>
<accession>X0M0H3</accession>
<dbReference type="Pfam" id="PF06985">
    <property type="entry name" value="HET"/>
    <property type="match status" value="1"/>
</dbReference>
<gene>
    <name evidence="2" type="ORF">FOTG_17381</name>
</gene>
<dbReference type="PANTHER" id="PTHR24148">
    <property type="entry name" value="ANKYRIN REPEAT DOMAIN-CONTAINING PROTEIN 39 HOMOLOG-RELATED"/>
    <property type="match status" value="1"/>
</dbReference>
<dbReference type="Proteomes" id="UP000030701">
    <property type="component" value="Unassembled WGS sequence"/>
</dbReference>
<protein>
    <recommendedName>
        <fullName evidence="1">Heterokaryon incompatibility domain-containing protein</fullName>
    </recommendedName>
</protein>
<reference evidence="2" key="1">
    <citation type="submission" date="2011-11" db="EMBL/GenBank/DDBJ databases">
        <title>The Genome Sequence of Fusarium oxysporum Cotton.</title>
        <authorList>
            <consortium name="The Broad Institute Genome Sequencing Platform"/>
            <person name="Ma L.-J."/>
            <person name="Gale L.R."/>
            <person name="Schwartz D.C."/>
            <person name="Zhou S."/>
            <person name="Corby-Kistler H."/>
            <person name="Young S.K."/>
            <person name="Zeng Q."/>
            <person name="Gargeya S."/>
            <person name="Fitzgerald M."/>
            <person name="Haas B."/>
            <person name="Abouelleil A."/>
            <person name="Alvarado L."/>
            <person name="Arachchi H.M."/>
            <person name="Berlin A."/>
            <person name="Brown A."/>
            <person name="Chapman S.B."/>
            <person name="Chen Z."/>
            <person name="Dunbar C."/>
            <person name="Freedman E."/>
            <person name="Gearin G."/>
            <person name="Goldberg J."/>
            <person name="Griggs A."/>
            <person name="Gujja S."/>
            <person name="Heiman D."/>
            <person name="Howarth C."/>
            <person name="Larson L."/>
            <person name="Lui A."/>
            <person name="MacDonald P.J.P."/>
            <person name="Montmayeur A."/>
            <person name="Murphy C."/>
            <person name="Neiman D."/>
            <person name="Pearson M."/>
            <person name="Priest M."/>
            <person name="Roberts A."/>
            <person name="Saif S."/>
            <person name="Shea T."/>
            <person name="Shenoy N."/>
            <person name="Sisk P."/>
            <person name="Stolte C."/>
            <person name="Sykes S."/>
            <person name="Wortman J."/>
            <person name="Nusbaum C."/>
            <person name="Birren B."/>
        </authorList>
    </citation>
    <scope>NUCLEOTIDE SEQUENCE [LARGE SCALE GENOMIC DNA]</scope>
    <source>
        <strain evidence="2">25433</strain>
    </source>
</reference>
<dbReference type="OrthoDB" id="2157530at2759"/>
<reference evidence="2" key="2">
    <citation type="submission" date="2012-05" db="EMBL/GenBank/DDBJ databases">
        <title>The Genome Annotation of Fusarium oxysporum Cotton.</title>
        <authorList>
            <consortium name="The Broad Institute Genomics Platform"/>
            <person name="Ma L.-J."/>
            <person name="Corby-Kistler H."/>
            <person name="Broz K."/>
            <person name="Gale L.R."/>
            <person name="Jonkers W."/>
            <person name="O'Donnell K."/>
            <person name="Ploetz R."/>
            <person name="Steinberg C."/>
            <person name="Schwartz D.C."/>
            <person name="VanEtten H."/>
            <person name="Zhou S."/>
            <person name="Young S.K."/>
            <person name="Zeng Q."/>
            <person name="Gargeya S."/>
            <person name="Fitzgerald M."/>
            <person name="Abouelleil A."/>
            <person name="Alvarado L."/>
            <person name="Chapman S.B."/>
            <person name="Gainer-Dewar J."/>
            <person name="Goldberg J."/>
            <person name="Griggs A."/>
            <person name="Gujja S."/>
            <person name="Hansen M."/>
            <person name="Howarth C."/>
            <person name="Imamovic A."/>
            <person name="Ireland A."/>
            <person name="Larimer J."/>
            <person name="McCowan C."/>
            <person name="Murphy C."/>
            <person name="Pearson M."/>
            <person name="Poon T.W."/>
            <person name="Priest M."/>
            <person name="Roberts A."/>
            <person name="Saif S."/>
            <person name="Shea T."/>
            <person name="Sykes S."/>
            <person name="Wortman J."/>
            <person name="Nusbaum C."/>
            <person name="Birren B."/>
        </authorList>
    </citation>
    <scope>NUCLEOTIDE SEQUENCE</scope>
    <source>
        <strain evidence="2">25433</strain>
    </source>
</reference>
<dbReference type="PANTHER" id="PTHR24148:SF64">
    <property type="entry name" value="HETEROKARYON INCOMPATIBILITY DOMAIN-CONTAINING PROTEIN"/>
    <property type="match status" value="1"/>
</dbReference>
<dbReference type="AlphaFoldDB" id="X0M0H3"/>
<dbReference type="InterPro" id="IPR052895">
    <property type="entry name" value="HetReg/Transcr_Mod"/>
</dbReference>
<dbReference type="HOGENOM" id="CLU_004184_7_2_1"/>
<feature type="domain" description="Heterokaryon incompatibility" evidence="1">
    <location>
        <begin position="47"/>
        <end position="217"/>
    </location>
</feature>
<sequence>MSLFRYRPLSTPRSTRLLSIAEADNNGSRILTCYLTEVSLDSPSLNYYALSYTWGDPSQTTRILVNGEWLVVRLNIEDCLRHLRLNLYCCDRQCVCQKESQAPVPLDHQFTFPTLLWVDAICINQNDLDERAQQVTLMQEIYSRASSVLVWLGRATEQTVPAFRLLLGLADISRSSRDVGQEYIAHVIRNECFKGHWLALGELLQREWWHRVWTIQEVVLGSDIQVICGPFAVEWNRIMQATAVFELCYHFMDELIEATTFSTTYHYLFPFRSGAYKIKVIKLLKFSISQKKDPQLLHSHSSDGHLASLLNIARDYDATDPKDKVYAILGLLEALGYKSPLRVDYRVSVEDLYTQIAKILQQGSETLNVMSHVEVNPLTRQVTLSGLPSWVPNWTVPWNQKSIIEKAAYPDLKQQTQYNQDSRDPKQSFNFTGDSKANCRFPSNENKMVVQGFIFDNIHQIETRFIDLEPGLKLQGVKRYGYRIGCKPPSASDQFEYHDYWLAWLGFQTEFPNPATAIPWRIGEKTRHVDLKCFKTQVTGVLGSTDVSIRVGDAICGLMGAKVPYILRPCGNSWTFVGPCHLADLEVMNGLLMKELSAGKSALRDFIIE</sequence>
<dbReference type="InterPro" id="IPR010730">
    <property type="entry name" value="HET"/>
</dbReference>
<dbReference type="EMBL" id="JH658077">
    <property type="protein sequence ID" value="EXM14205.1"/>
    <property type="molecule type" value="Genomic_DNA"/>
</dbReference>
<evidence type="ECO:0000313" key="2">
    <source>
        <dbReference type="EMBL" id="EXM14205.1"/>
    </source>
</evidence>
<proteinExistence type="predicted"/>
<organism evidence="2">
    <name type="scientific">Fusarium oxysporum f. sp. vasinfectum 25433</name>
    <dbReference type="NCBI Taxonomy" id="1089449"/>
    <lineage>
        <taxon>Eukaryota</taxon>
        <taxon>Fungi</taxon>
        <taxon>Dikarya</taxon>
        <taxon>Ascomycota</taxon>
        <taxon>Pezizomycotina</taxon>
        <taxon>Sordariomycetes</taxon>
        <taxon>Hypocreomycetidae</taxon>
        <taxon>Hypocreales</taxon>
        <taxon>Nectriaceae</taxon>
        <taxon>Fusarium</taxon>
        <taxon>Fusarium oxysporum species complex</taxon>
    </lineage>
</organism>